<keyword evidence="7" id="KW-0812">Transmembrane</keyword>
<keyword evidence="4 5" id="KW-0720">Serine protease</keyword>
<feature type="signal peptide" evidence="8">
    <location>
        <begin position="1"/>
        <end position="24"/>
    </location>
</feature>
<evidence type="ECO:0000256" key="5">
    <source>
        <dbReference type="PROSITE-ProRule" id="PRU01240"/>
    </source>
</evidence>
<reference evidence="11" key="1">
    <citation type="journal article" date="2019" name="Int. J. Syst. Evol. Microbiol.">
        <title>The Global Catalogue of Microorganisms (GCM) 10K type strain sequencing project: providing services to taxonomists for standard genome sequencing and annotation.</title>
        <authorList>
            <consortium name="The Broad Institute Genomics Platform"/>
            <consortium name="The Broad Institute Genome Sequencing Center for Infectious Disease"/>
            <person name="Wu L."/>
            <person name="Ma J."/>
        </authorList>
    </citation>
    <scope>NUCLEOTIDE SEQUENCE [LARGE SCALE GENOMIC DNA]</scope>
    <source>
        <strain evidence="11">JCM 11813</strain>
    </source>
</reference>
<dbReference type="PRINTS" id="PR00723">
    <property type="entry name" value="SUBTILISIN"/>
</dbReference>
<keyword evidence="7" id="KW-0472">Membrane</keyword>
<evidence type="ECO:0000256" key="7">
    <source>
        <dbReference type="SAM" id="Phobius"/>
    </source>
</evidence>
<dbReference type="InterPro" id="IPR000209">
    <property type="entry name" value="Peptidase_S8/S53_dom"/>
</dbReference>
<gene>
    <name evidence="10" type="ORF">GCM10009606_31360</name>
</gene>
<dbReference type="PROSITE" id="PS51892">
    <property type="entry name" value="SUBTILASE"/>
    <property type="match status" value="1"/>
</dbReference>
<comment type="caution">
    <text evidence="10">The sequence shown here is derived from an EMBL/GenBank/DDBJ whole genome shotgun (WGS) entry which is preliminary data.</text>
</comment>
<dbReference type="InterPro" id="IPR022398">
    <property type="entry name" value="Peptidase_S8_His-AS"/>
</dbReference>
<feature type="transmembrane region" description="Helical" evidence="7">
    <location>
        <begin position="380"/>
        <end position="401"/>
    </location>
</feature>
<comment type="similarity">
    <text evidence="1 5">Belongs to the peptidase S8 family.</text>
</comment>
<dbReference type="Pfam" id="PF00082">
    <property type="entry name" value="Peptidase_S8"/>
    <property type="match status" value="1"/>
</dbReference>
<proteinExistence type="inferred from homology"/>
<evidence type="ECO:0000313" key="10">
    <source>
        <dbReference type="EMBL" id="GAA1150466.1"/>
    </source>
</evidence>
<evidence type="ECO:0000259" key="9">
    <source>
        <dbReference type="Pfam" id="PF00082"/>
    </source>
</evidence>
<organism evidence="10 11">
    <name type="scientific">Nocardioides aquiterrae</name>
    <dbReference type="NCBI Taxonomy" id="203799"/>
    <lineage>
        <taxon>Bacteria</taxon>
        <taxon>Bacillati</taxon>
        <taxon>Actinomycetota</taxon>
        <taxon>Actinomycetes</taxon>
        <taxon>Propionibacteriales</taxon>
        <taxon>Nocardioidaceae</taxon>
        <taxon>Nocardioides</taxon>
    </lineage>
</organism>
<dbReference type="InterPro" id="IPR050131">
    <property type="entry name" value="Peptidase_S8_subtilisin-like"/>
</dbReference>
<evidence type="ECO:0000256" key="3">
    <source>
        <dbReference type="ARBA" id="ARBA00022801"/>
    </source>
</evidence>
<dbReference type="Proteomes" id="UP001499979">
    <property type="component" value="Unassembled WGS sequence"/>
</dbReference>
<dbReference type="InterPro" id="IPR036852">
    <property type="entry name" value="Peptidase_S8/S53_dom_sf"/>
</dbReference>
<keyword evidence="7" id="KW-1133">Transmembrane helix</keyword>
<keyword evidence="3 5" id="KW-0378">Hydrolase</keyword>
<keyword evidence="11" id="KW-1185">Reference proteome</keyword>
<dbReference type="PANTHER" id="PTHR43806">
    <property type="entry name" value="PEPTIDASE S8"/>
    <property type="match status" value="1"/>
</dbReference>
<feature type="active site" description="Charge relay system" evidence="5">
    <location>
        <position position="103"/>
    </location>
</feature>
<feature type="chain" id="PRO_5047363961" description="Peptidase S8/S53 domain-containing protein" evidence="8">
    <location>
        <begin position="25"/>
        <end position="406"/>
    </location>
</feature>
<dbReference type="InterPro" id="IPR015500">
    <property type="entry name" value="Peptidase_S8_subtilisin-rel"/>
</dbReference>
<name>A0ABP4F3H7_9ACTN</name>
<evidence type="ECO:0000256" key="1">
    <source>
        <dbReference type="ARBA" id="ARBA00011073"/>
    </source>
</evidence>
<protein>
    <recommendedName>
        <fullName evidence="9">Peptidase S8/S53 domain-containing protein</fullName>
    </recommendedName>
</protein>
<dbReference type="PANTHER" id="PTHR43806:SF11">
    <property type="entry name" value="CEREVISIN-RELATED"/>
    <property type="match status" value="1"/>
</dbReference>
<evidence type="ECO:0000256" key="2">
    <source>
        <dbReference type="ARBA" id="ARBA00022670"/>
    </source>
</evidence>
<dbReference type="PROSITE" id="PS00137">
    <property type="entry name" value="SUBTILASE_HIS"/>
    <property type="match status" value="1"/>
</dbReference>
<keyword evidence="8" id="KW-0732">Signal</keyword>
<evidence type="ECO:0000256" key="8">
    <source>
        <dbReference type="SAM" id="SignalP"/>
    </source>
</evidence>
<accession>A0ABP4F3H7</accession>
<keyword evidence="2 5" id="KW-0645">Protease</keyword>
<evidence type="ECO:0000256" key="6">
    <source>
        <dbReference type="SAM" id="MobiDB-lite"/>
    </source>
</evidence>
<dbReference type="Gene3D" id="3.40.50.200">
    <property type="entry name" value="Peptidase S8/S53 domain"/>
    <property type="match status" value="1"/>
</dbReference>
<feature type="region of interest" description="Disordered" evidence="6">
    <location>
        <begin position="338"/>
        <end position="370"/>
    </location>
</feature>
<sequence>MRLTVAAAGLAVALTGIAVPPAAADENPLCDSVQADSPRQPVTLSNAPFSQLELHRAQLLVRHDAPPGPPVRVAVLDSGVAPGRVPVAAAHSVAGAGPVSYYHGTAVAGLIAGPLGVAPDAEIVDVRVYDGVDPTEGRTLTADRLADGLKWVYENARRYDIKVANVSLAVGESRRLKHWVQQVRGRGVLVVAAAGNRPQQGDPFDDEFADGTAAPDEDAVEILYPTTYDEVISASTTADGSGSADVTEFVVKNSNTTVAVPTWDAISYGLDGRPCVIEPAATSWAAAEVSGVLALLWQMYPDDTASQIQARLVETANGTSDDRNPLTGAGVVQPYEALTRPLDPSRSGRVERSTVAEGDAAPAVAPQPREDLLADTRDDAVWWGLVGGGLLVVALLVRPVVARRRS</sequence>
<dbReference type="EMBL" id="BAAAJE010000016">
    <property type="protein sequence ID" value="GAA1150466.1"/>
    <property type="molecule type" value="Genomic_DNA"/>
</dbReference>
<evidence type="ECO:0000313" key="11">
    <source>
        <dbReference type="Proteomes" id="UP001499979"/>
    </source>
</evidence>
<feature type="active site" description="Charge relay system" evidence="5">
    <location>
        <position position="77"/>
    </location>
</feature>
<evidence type="ECO:0000256" key="4">
    <source>
        <dbReference type="ARBA" id="ARBA00022825"/>
    </source>
</evidence>
<dbReference type="RefSeq" id="WP_343908527.1">
    <property type="nucleotide sequence ID" value="NZ_BAAAJE010000016.1"/>
</dbReference>
<feature type="domain" description="Peptidase S8/S53" evidence="9">
    <location>
        <begin position="71"/>
        <end position="322"/>
    </location>
</feature>
<feature type="active site" description="Charge relay system" evidence="5">
    <location>
        <position position="283"/>
    </location>
</feature>
<dbReference type="SUPFAM" id="SSF52743">
    <property type="entry name" value="Subtilisin-like"/>
    <property type="match status" value="1"/>
</dbReference>